<dbReference type="RefSeq" id="WP_074611831.1">
    <property type="nucleotide sequence ID" value="NZ_FNGY01000011.1"/>
</dbReference>
<organism evidence="1 2">
    <name type="scientific">Pedobacter steynii</name>
    <dbReference type="NCBI Taxonomy" id="430522"/>
    <lineage>
        <taxon>Bacteria</taxon>
        <taxon>Pseudomonadati</taxon>
        <taxon>Bacteroidota</taxon>
        <taxon>Sphingobacteriia</taxon>
        <taxon>Sphingobacteriales</taxon>
        <taxon>Sphingobacteriaceae</taxon>
        <taxon>Pedobacter</taxon>
    </lineage>
</organism>
<dbReference type="OrthoDB" id="768241at2"/>
<protein>
    <submittedName>
        <fullName evidence="1">Uncharacterized protein</fullName>
    </submittedName>
</protein>
<dbReference type="EMBL" id="FNGY01000011">
    <property type="protein sequence ID" value="SDO02627.1"/>
    <property type="molecule type" value="Genomic_DNA"/>
</dbReference>
<keyword evidence="2" id="KW-1185">Reference proteome</keyword>
<dbReference type="Proteomes" id="UP000183200">
    <property type="component" value="Unassembled WGS sequence"/>
</dbReference>
<name>A0A1H0G6V1_9SPHI</name>
<accession>A0A1H0G6V1</accession>
<sequence>MKKYKIDEYLYSLNVTDYKKASRLIPKILGVAFNTFHNYRRIEIDDPQDIPYEKVIAMEKLFGLEAGKLANRDLNFKTLREIFNEPSNLGVK</sequence>
<evidence type="ECO:0000313" key="1">
    <source>
        <dbReference type="EMBL" id="SDO02627.1"/>
    </source>
</evidence>
<gene>
    <name evidence="1" type="ORF">SAMN05421820_11161</name>
</gene>
<evidence type="ECO:0000313" key="2">
    <source>
        <dbReference type="Proteomes" id="UP000183200"/>
    </source>
</evidence>
<proteinExistence type="predicted"/>
<reference evidence="2" key="1">
    <citation type="submission" date="2016-10" db="EMBL/GenBank/DDBJ databases">
        <authorList>
            <person name="Varghese N."/>
            <person name="Submissions S."/>
        </authorList>
    </citation>
    <scope>NUCLEOTIDE SEQUENCE [LARGE SCALE GENOMIC DNA]</scope>
    <source>
        <strain evidence="2">DSM 19110</strain>
    </source>
</reference>
<dbReference type="AlphaFoldDB" id="A0A1H0G6V1"/>